<comment type="caution">
    <text evidence="1">The sequence shown here is derived from an EMBL/GenBank/DDBJ whole genome shotgun (WGS) entry which is preliminary data.</text>
</comment>
<sequence>MQTRANKGTARADPAILYTASVAPGANPYYGQLVVTNLHYENGSAITINQFLGVKFRSPAPLKPTDFWATTTPWADITPVITNTQIDTDMFIVTAELQISGGFTFHASDIFNWGVNGNLIDGDPNVWTSSFAFATDAIPDTSGLVNISVADAPDPALASCEQTVTFTQGQKIVTVMVPPGMTTQSKVDSGTYTITAPDLATADETTVATTQVSPSSISVETGETTDVSVTYDSVSTYSAIDVIVGDVAELSGEQLRFTVVRDGEPIAGFTSPVNKSTKLRRLPATGTAEVLVDPIVLNNIEYSFEAQTLELSNKLFELSYTNDNLKKTPVDPAGFVKVPIKVTTDVSLPAAVSVRLTSSTAIYTQTVKAQAGTTEFPVPVAPDTYKVTAPGFLYNGTVYFVDAPSSLDVPPQGNIILGLTITKGPSLLVRGFPDFLSFGGCTDLTPGNQADFVAARASSIFKYAGVDGAGDAGTNLPDDPATKQTIALARKIEAELADGNPVLPVMVSYTCNLSLGDITKQLSNVTGLANSFGNYILALTIANANIDAEHPVPAGFVVNPDFLGACQQENLSPEYAMSVRSPLQTALDFRNISATIPDTITDTLRGYVLAVNWLTRAVAPDVTFGWQVNLWGVGTSSWVYGTGDEPEANAKLTADYAKSMGVFDGDAQPDFMAVDRYEADDFTVRAYGNGYCYGPHEWPRFFDFCASLASALNAPIMPWQIPASRTPTVNDLVNADFDSQHWGTGGSYMLGDAGIGSDYHNVNPIILDFKFPVSFPYMGTTIEDVFKRGEPFDWTSAGYADFPLRGIFAVLLGGGSTTGIVSSIGNPDSFVRDKLHAYMEDPIKLDD</sequence>
<gene>
    <name evidence="1" type="ORF">O9K51_06292</name>
</gene>
<name>A0AB34FMV5_9HYPO</name>
<evidence type="ECO:0000313" key="1">
    <source>
        <dbReference type="EMBL" id="KAJ6440502.1"/>
    </source>
</evidence>
<reference evidence="1" key="1">
    <citation type="submission" date="2023-01" db="EMBL/GenBank/DDBJ databases">
        <title>The growth and conidiation of Purpureocillium lavendulum are regulated by nitrogen source and histone H3K14 acetylation.</title>
        <authorList>
            <person name="Tang P."/>
            <person name="Han J."/>
            <person name="Zhang C."/>
            <person name="Tang P."/>
            <person name="Qi F."/>
            <person name="Zhang K."/>
            <person name="Liang L."/>
        </authorList>
    </citation>
    <scope>NUCLEOTIDE SEQUENCE</scope>
    <source>
        <strain evidence="1">YMF1.00683</strain>
    </source>
</reference>
<proteinExistence type="predicted"/>
<dbReference type="Proteomes" id="UP001163105">
    <property type="component" value="Unassembled WGS sequence"/>
</dbReference>
<dbReference type="EMBL" id="JAQHRD010000005">
    <property type="protein sequence ID" value="KAJ6440502.1"/>
    <property type="molecule type" value="Genomic_DNA"/>
</dbReference>
<protein>
    <submittedName>
        <fullName evidence="1">Carbohydrate binding domain-containingprotein</fullName>
    </submittedName>
</protein>
<evidence type="ECO:0000313" key="2">
    <source>
        <dbReference type="Proteomes" id="UP001163105"/>
    </source>
</evidence>
<accession>A0AB34FMV5</accession>
<dbReference type="AlphaFoldDB" id="A0AB34FMV5"/>
<keyword evidence="2" id="KW-1185">Reference proteome</keyword>
<organism evidence="1 2">
    <name type="scientific">Purpureocillium lavendulum</name>
    <dbReference type="NCBI Taxonomy" id="1247861"/>
    <lineage>
        <taxon>Eukaryota</taxon>
        <taxon>Fungi</taxon>
        <taxon>Dikarya</taxon>
        <taxon>Ascomycota</taxon>
        <taxon>Pezizomycotina</taxon>
        <taxon>Sordariomycetes</taxon>
        <taxon>Hypocreomycetidae</taxon>
        <taxon>Hypocreales</taxon>
        <taxon>Ophiocordycipitaceae</taxon>
        <taxon>Purpureocillium</taxon>
    </lineage>
</organism>